<comment type="caution">
    <text evidence="4">The sequence shown here is derived from an EMBL/GenBank/DDBJ whole genome shotgun (WGS) entry which is preliminary data.</text>
</comment>
<feature type="domain" description="Alpha/beta hydrolase fold-3" evidence="3">
    <location>
        <begin position="132"/>
        <end position="352"/>
    </location>
</feature>
<dbReference type="PANTHER" id="PTHR48081">
    <property type="entry name" value="AB HYDROLASE SUPERFAMILY PROTEIN C4A8.06C"/>
    <property type="match status" value="1"/>
</dbReference>
<sequence length="383" mass="42542">MCFWPQLPLQGSKRTASKKNSMSKIPTVEGIPVPLIPSTTQSTERKTLDKAKDAIPHPPSRFSLRMSAGFWRSLEYIGMSLHFLAPPRPPNPSFSRTVPSTISKVKGEFTLQFYTPKGYGKARNSDKTYPAVVNFHGGGFTIGNATDDARFGRFVVDTCGAIFVSVEYRLAPEAPFPVAVDDAADAILYLIRSAKELRIDPQRLATSGFSAGGNLAITSTLRLAEHLKTNKEPDHKLRAIATWYPITDYTLSRAERRATSVRPDQTLPDNLTSIFDASYLFPPELELSNPLLSPSKASDEQLANGIPPNVVFYTCEWDMLLREGEQLAKRLENPPISKNVRYKMIPEVPHGWDKSPDPLKPAAGAEALYLECCKVLKEIFDQE</sequence>
<dbReference type="SUPFAM" id="SSF53474">
    <property type="entry name" value="alpha/beta-Hydrolases"/>
    <property type="match status" value="1"/>
</dbReference>
<evidence type="ECO:0000256" key="1">
    <source>
        <dbReference type="ARBA" id="ARBA00022801"/>
    </source>
</evidence>
<dbReference type="PANTHER" id="PTHR48081:SF8">
    <property type="entry name" value="ALPHA_BETA HYDROLASE FOLD-3 DOMAIN-CONTAINING PROTEIN-RELATED"/>
    <property type="match status" value="1"/>
</dbReference>
<gene>
    <name evidence="4" type="ORF">QBC47DRAFT_373095</name>
</gene>
<keyword evidence="1" id="KW-0378">Hydrolase</keyword>
<evidence type="ECO:0000256" key="2">
    <source>
        <dbReference type="SAM" id="MobiDB-lite"/>
    </source>
</evidence>
<dbReference type="EMBL" id="MU839828">
    <property type="protein sequence ID" value="KAK1759792.1"/>
    <property type="molecule type" value="Genomic_DNA"/>
</dbReference>
<dbReference type="GO" id="GO:0016787">
    <property type="term" value="F:hydrolase activity"/>
    <property type="evidence" value="ECO:0007669"/>
    <property type="project" value="UniProtKB-KW"/>
</dbReference>
<organism evidence="4 5">
    <name type="scientific">Echria macrotheca</name>
    <dbReference type="NCBI Taxonomy" id="438768"/>
    <lineage>
        <taxon>Eukaryota</taxon>
        <taxon>Fungi</taxon>
        <taxon>Dikarya</taxon>
        <taxon>Ascomycota</taxon>
        <taxon>Pezizomycotina</taxon>
        <taxon>Sordariomycetes</taxon>
        <taxon>Sordariomycetidae</taxon>
        <taxon>Sordariales</taxon>
        <taxon>Schizotheciaceae</taxon>
        <taxon>Echria</taxon>
    </lineage>
</organism>
<accession>A0AAJ0FA65</accession>
<protein>
    <submittedName>
        <fullName evidence="4">Acetyl esterase</fullName>
    </submittedName>
</protein>
<evidence type="ECO:0000313" key="4">
    <source>
        <dbReference type="EMBL" id="KAK1759792.1"/>
    </source>
</evidence>
<feature type="compositionally biased region" description="Basic and acidic residues" evidence="2">
    <location>
        <begin position="43"/>
        <end position="55"/>
    </location>
</feature>
<feature type="region of interest" description="Disordered" evidence="2">
    <location>
        <begin position="29"/>
        <end position="55"/>
    </location>
</feature>
<dbReference type="InterPro" id="IPR013094">
    <property type="entry name" value="AB_hydrolase_3"/>
</dbReference>
<dbReference type="InterPro" id="IPR029058">
    <property type="entry name" value="AB_hydrolase_fold"/>
</dbReference>
<dbReference type="Proteomes" id="UP001239445">
    <property type="component" value="Unassembled WGS sequence"/>
</dbReference>
<dbReference type="AlphaFoldDB" id="A0AAJ0FA65"/>
<dbReference type="Pfam" id="PF07859">
    <property type="entry name" value="Abhydrolase_3"/>
    <property type="match status" value="1"/>
</dbReference>
<proteinExistence type="predicted"/>
<name>A0AAJ0FA65_9PEZI</name>
<reference evidence="4" key="1">
    <citation type="submission" date="2023-06" db="EMBL/GenBank/DDBJ databases">
        <title>Genome-scale phylogeny and comparative genomics of the fungal order Sordariales.</title>
        <authorList>
            <consortium name="Lawrence Berkeley National Laboratory"/>
            <person name="Hensen N."/>
            <person name="Bonometti L."/>
            <person name="Westerberg I."/>
            <person name="Brannstrom I.O."/>
            <person name="Guillou S."/>
            <person name="Cros-Aarteil S."/>
            <person name="Calhoun S."/>
            <person name="Haridas S."/>
            <person name="Kuo A."/>
            <person name="Mondo S."/>
            <person name="Pangilinan J."/>
            <person name="Riley R."/>
            <person name="Labutti K."/>
            <person name="Andreopoulos B."/>
            <person name="Lipzen A."/>
            <person name="Chen C."/>
            <person name="Yanf M."/>
            <person name="Daum C."/>
            <person name="Ng V."/>
            <person name="Clum A."/>
            <person name="Steindorff A."/>
            <person name="Ohm R."/>
            <person name="Martin F."/>
            <person name="Silar P."/>
            <person name="Natvig D."/>
            <person name="Lalanne C."/>
            <person name="Gautier V."/>
            <person name="Ament-Velasquez S.L."/>
            <person name="Kruys A."/>
            <person name="Hutchinson M.I."/>
            <person name="Powell A.J."/>
            <person name="Barry K."/>
            <person name="Miller A.N."/>
            <person name="Grigoriev I.V."/>
            <person name="Debuchy R."/>
            <person name="Gladieux P."/>
            <person name="Thoren M.H."/>
            <person name="Johannesson H."/>
        </authorList>
    </citation>
    <scope>NUCLEOTIDE SEQUENCE</scope>
    <source>
        <strain evidence="4">PSN4</strain>
    </source>
</reference>
<dbReference type="InterPro" id="IPR050300">
    <property type="entry name" value="GDXG_lipolytic_enzyme"/>
</dbReference>
<evidence type="ECO:0000313" key="5">
    <source>
        <dbReference type="Proteomes" id="UP001239445"/>
    </source>
</evidence>
<evidence type="ECO:0000259" key="3">
    <source>
        <dbReference type="Pfam" id="PF07859"/>
    </source>
</evidence>
<dbReference type="Gene3D" id="3.40.50.1820">
    <property type="entry name" value="alpha/beta hydrolase"/>
    <property type="match status" value="1"/>
</dbReference>
<keyword evidence="5" id="KW-1185">Reference proteome</keyword>